<name>A0ABS2PZN9_9BACL</name>
<evidence type="ECO:0000313" key="5">
    <source>
        <dbReference type="Proteomes" id="UP000808914"/>
    </source>
</evidence>
<keyword evidence="1" id="KW-0175">Coiled coil</keyword>
<keyword evidence="3" id="KW-0472">Membrane</keyword>
<keyword evidence="3" id="KW-0812">Transmembrane</keyword>
<dbReference type="EMBL" id="JAFBER010000006">
    <property type="protein sequence ID" value="MBM7645190.1"/>
    <property type="molecule type" value="Genomic_DNA"/>
</dbReference>
<feature type="transmembrane region" description="Helical" evidence="3">
    <location>
        <begin position="9"/>
        <end position="26"/>
    </location>
</feature>
<comment type="caution">
    <text evidence="4">The sequence shown here is derived from an EMBL/GenBank/DDBJ whole genome shotgun (WGS) entry which is preliminary data.</text>
</comment>
<feature type="region of interest" description="Disordered" evidence="2">
    <location>
        <begin position="154"/>
        <end position="174"/>
    </location>
</feature>
<reference evidence="4 5" key="1">
    <citation type="submission" date="2021-01" db="EMBL/GenBank/DDBJ databases">
        <title>Genomic Encyclopedia of Type Strains, Phase IV (KMG-IV): sequencing the most valuable type-strain genomes for metagenomic binning, comparative biology and taxonomic classification.</title>
        <authorList>
            <person name="Goeker M."/>
        </authorList>
    </citation>
    <scope>NUCLEOTIDE SEQUENCE [LARGE SCALE GENOMIC DNA]</scope>
    <source>
        <strain evidence="4 5">DSM 28236</strain>
    </source>
</reference>
<sequence>MGSYRNSKLGRFVLIGSILGAVISLFDRGTRQCLRDNMRTARDNSIKLFKTARQNPQQITDYFERTASNLRMTAQEVSQDIEEFANKVKNAKDSSTQAYHYAVEAGDEISQIAHKIRNTRENVMMIDSSPASVLPASTQTTGSQQTNMYLNDANHQNKSGANQTSQTSKMNKNK</sequence>
<evidence type="ECO:0000256" key="2">
    <source>
        <dbReference type="SAM" id="MobiDB-lite"/>
    </source>
</evidence>
<evidence type="ECO:0000256" key="1">
    <source>
        <dbReference type="SAM" id="Coils"/>
    </source>
</evidence>
<gene>
    <name evidence="4" type="ORF">JOD45_001401</name>
</gene>
<protein>
    <submittedName>
        <fullName evidence="4">Methyl-accepting chemotaxis protein</fullName>
    </submittedName>
</protein>
<dbReference type="RefSeq" id="WP_205003117.1">
    <property type="nucleotide sequence ID" value="NZ_JAFBER010000006.1"/>
</dbReference>
<feature type="coiled-coil region" evidence="1">
    <location>
        <begin position="67"/>
        <end position="94"/>
    </location>
</feature>
<proteinExistence type="predicted"/>
<organism evidence="4 5">
    <name type="scientific">Scopulibacillus daqui</name>
    <dbReference type="NCBI Taxonomy" id="1469162"/>
    <lineage>
        <taxon>Bacteria</taxon>
        <taxon>Bacillati</taxon>
        <taxon>Bacillota</taxon>
        <taxon>Bacilli</taxon>
        <taxon>Bacillales</taxon>
        <taxon>Sporolactobacillaceae</taxon>
        <taxon>Scopulibacillus</taxon>
    </lineage>
</organism>
<accession>A0ABS2PZN9</accession>
<dbReference type="Proteomes" id="UP000808914">
    <property type="component" value="Unassembled WGS sequence"/>
</dbReference>
<keyword evidence="5" id="KW-1185">Reference proteome</keyword>
<evidence type="ECO:0000256" key="3">
    <source>
        <dbReference type="SAM" id="Phobius"/>
    </source>
</evidence>
<evidence type="ECO:0000313" key="4">
    <source>
        <dbReference type="EMBL" id="MBM7645190.1"/>
    </source>
</evidence>
<keyword evidence="3" id="KW-1133">Transmembrane helix</keyword>